<keyword evidence="4" id="KW-1185">Reference proteome</keyword>
<dbReference type="HOGENOM" id="CLU_110735_7_0_6"/>
<feature type="transmembrane region" description="Helical" evidence="1">
    <location>
        <begin position="68"/>
        <end position="90"/>
    </location>
</feature>
<dbReference type="EMBL" id="AEVO01000031">
    <property type="protein sequence ID" value="EFY07510.1"/>
    <property type="molecule type" value="Genomic_DNA"/>
</dbReference>
<evidence type="ECO:0000259" key="2">
    <source>
        <dbReference type="Pfam" id="PF07331"/>
    </source>
</evidence>
<dbReference type="Pfam" id="PF07331">
    <property type="entry name" value="TctB"/>
    <property type="match status" value="1"/>
</dbReference>
<name>E8LIX9_SUCHY</name>
<feature type="domain" description="DUF1468" evidence="2">
    <location>
        <begin position="8"/>
        <end position="145"/>
    </location>
</feature>
<accession>E8LIX9</accession>
<gene>
    <name evidence="3" type="ORF">HMPREF9444_00651</name>
</gene>
<keyword evidence="1" id="KW-1133">Transmembrane helix</keyword>
<feature type="transmembrane region" description="Helical" evidence="1">
    <location>
        <begin position="121"/>
        <end position="141"/>
    </location>
</feature>
<dbReference type="InterPro" id="IPR009936">
    <property type="entry name" value="DUF1468"/>
</dbReference>
<keyword evidence="1" id="KW-0812">Transmembrane</keyword>
<dbReference type="STRING" id="762983.HMPREF9444_00651"/>
<proteinExistence type="predicted"/>
<dbReference type="AlphaFoldDB" id="E8LIX9"/>
<feature type="transmembrane region" description="Helical" evidence="1">
    <location>
        <begin position="7"/>
        <end position="26"/>
    </location>
</feature>
<comment type="caution">
    <text evidence="3">The sequence shown here is derived from an EMBL/GenBank/DDBJ whole genome shotgun (WGS) entry which is preliminary data.</text>
</comment>
<evidence type="ECO:0000313" key="4">
    <source>
        <dbReference type="Proteomes" id="UP000018458"/>
    </source>
</evidence>
<dbReference type="Proteomes" id="UP000018458">
    <property type="component" value="Unassembled WGS sequence"/>
</dbReference>
<dbReference type="RefSeq" id="WP_009142867.1">
    <property type="nucleotide sequence ID" value="NZ_GL830968.1"/>
</dbReference>
<evidence type="ECO:0000256" key="1">
    <source>
        <dbReference type="SAM" id="Phobius"/>
    </source>
</evidence>
<evidence type="ECO:0000313" key="3">
    <source>
        <dbReference type="EMBL" id="EFY07510.1"/>
    </source>
</evidence>
<organism evidence="3 4">
    <name type="scientific">Succinatimonas hippei (strain DSM 22608 / JCM 16073 / KCTC 15190 / YIT 12066)</name>
    <dbReference type="NCBI Taxonomy" id="762983"/>
    <lineage>
        <taxon>Bacteria</taxon>
        <taxon>Pseudomonadati</taxon>
        <taxon>Pseudomonadota</taxon>
        <taxon>Gammaproteobacteria</taxon>
        <taxon>Aeromonadales</taxon>
        <taxon>Succinivibrionaceae</taxon>
        <taxon>Succinatimonas</taxon>
    </lineage>
</organism>
<keyword evidence="1" id="KW-0472">Membrane</keyword>
<sequence>MRVHDSLIGLIIFIGGICICITASSFPSQMDGSPGPALFPMVLSGLFSICGAVLFIKNFKTISASNLFVRNLSLGGLINILIVIALIIFYGLAVETLGFLLCMEVVLLALMLMLKTTFVKALIVSICATIVIYLIFAKGLLVPLPVGLFAF</sequence>
<protein>
    <recommendedName>
        <fullName evidence="2">DUF1468 domain-containing protein</fullName>
    </recommendedName>
</protein>
<reference evidence="3 4" key="1">
    <citation type="submission" date="2011-01" db="EMBL/GenBank/DDBJ databases">
        <authorList>
            <person name="Weinstock G."/>
            <person name="Sodergren E."/>
            <person name="Clifton S."/>
            <person name="Fulton L."/>
            <person name="Fulton B."/>
            <person name="Courtney L."/>
            <person name="Fronick C."/>
            <person name="Harrison M."/>
            <person name="Strong C."/>
            <person name="Farmer C."/>
            <person name="Delahaunty K."/>
            <person name="Markovic C."/>
            <person name="Hall O."/>
            <person name="Minx P."/>
            <person name="Tomlinson C."/>
            <person name="Mitreva M."/>
            <person name="Hou S."/>
            <person name="Chen J."/>
            <person name="Wollam A."/>
            <person name="Pepin K.H."/>
            <person name="Johnson M."/>
            <person name="Bhonagiri V."/>
            <person name="Zhang X."/>
            <person name="Suruliraj S."/>
            <person name="Warren W."/>
            <person name="Chinwalla A."/>
            <person name="Mardis E.R."/>
            <person name="Wilson R.K."/>
        </authorList>
    </citation>
    <scope>NUCLEOTIDE SEQUENCE [LARGE SCALE GENOMIC DNA]</scope>
    <source>
        <strain evidence="4">DSM 22608 / JCM 16073 / KCTC 15190 / YIT 12066</strain>
    </source>
</reference>
<feature type="transmembrane region" description="Helical" evidence="1">
    <location>
        <begin position="38"/>
        <end position="56"/>
    </location>
</feature>
<feature type="transmembrane region" description="Helical" evidence="1">
    <location>
        <begin position="96"/>
        <end position="114"/>
    </location>
</feature>